<evidence type="ECO:0000313" key="11">
    <source>
        <dbReference type="Proteomes" id="UP000677537"/>
    </source>
</evidence>
<dbReference type="Pfam" id="PF00793">
    <property type="entry name" value="DAHP_synth_1"/>
    <property type="match status" value="1"/>
</dbReference>
<dbReference type="NCBIfam" id="NF003543">
    <property type="entry name" value="PRK05198.1"/>
    <property type="match status" value="1"/>
</dbReference>
<dbReference type="NCBIfam" id="TIGR01362">
    <property type="entry name" value="KDO8P_synth"/>
    <property type="match status" value="1"/>
</dbReference>
<organism evidence="10 11">
    <name type="scientific">Roseomonas indoligenes</name>
    <dbReference type="NCBI Taxonomy" id="2820811"/>
    <lineage>
        <taxon>Bacteria</taxon>
        <taxon>Pseudomonadati</taxon>
        <taxon>Pseudomonadota</taxon>
        <taxon>Alphaproteobacteria</taxon>
        <taxon>Acetobacterales</taxon>
        <taxon>Roseomonadaceae</taxon>
        <taxon>Roseomonas</taxon>
    </lineage>
</organism>
<evidence type="ECO:0000256" key="6">
    <source>
        <dbReference type="ARBA" id="ARBA00022679"/>
    </source>
</evidence>
<protein>
    <recommendedName>
        <fullName evidence="8">2-dehydro-3-deoxyphosphooctonate aldolase</fullName>
        <ecNumber evidence="8">2.5.1.55</ecNumber>
    </recommendedName>
    <alternativeName>
        <fullName evidence="8">3-deoxy-D-manno-octulosonic acid 8-phosphate synthase</fullName>
    </alternativeName>
    <alternativeName>
        <fullName evidence="8">KDO-8-phosphate synthase</fullName>
        <shortName evidence="8">KDO 8-P synthase</shortName>
        <shortName evidence="8">KDOPS</shortName>
    </alternativeName>
    <alternativeName>
        <fullName evidence="8">Phospho-2-dehydro-3-deoxyoctonate aldolase</fullName>
    </alternativeName>
</protein>
<dbReference type="GO" id="GO:0008676">
    <property type="term" value="F:3-deoxy-8-phosphooctulonate synthase activity"/>
    <property type="evidence" value="ECO:0007669"/>
    <property type="project" value="UniProtKB-UniRule"/>
</dbReference>
<dbReference type="HAMAP" id="MF_00056">
    <property type="entry name" value="KDO8P_synth"/>
    <property type="match status" value="1"/>
</dbReference>
<feature type="domain" description="DAHP synthetase I/KDSA" evidence="9">
    <location>
        <begin position="17"/>
        <end position="270"/>
    </location>
</feature>
<dbReference type="PANTHER" id="PTHR21057">
    <property type="entry name" value="PHOSPHO-2-DEHYDRO-3-DEOXYHEPTONATE ALDOLASE"/>
    <property type="match status" value="1"/>
</dbReference>
<keyword evidence="6 8" id="KW-0808">Transferase</keyword>
<evidence type="ECO:0000256" key="2">
    <source>
        <dbReference type="ARBA" id="ARBA00004756"/>
    </source>
</evidence>
<evidence type="ECO:0000259" key="9">
    <source>
        <dbReference type="Pfam" id="PF00793"/>
    </source>
</evidence>
<comment type="pathway">
    <text evidence="2">Bacterial outer membrane biogenesis; lipopolysaccharide biosynthesis.</text>
</comment>
<dbReference type="Proteomes" id="UP000677537">
    <property type="component" value="Unassembled WGS sequence"/>
</dbReference>
<evidence type="ECO:0000256" key="7">
    <source>
        <dbReference type="ARBA" id="ARBA00049112"/>
    </source>
</evidence>
<dbReference type="RefSeq" id="WP_209375624.1">
    <property type="nucleotide sequence ID" value="NZ_JAGIZA010000012.1"/>
</dbReference>
<dbReference type="InterPro" id="IPR006269">
    <property type="entry name" value="KDO8P_synthase"/>
</dbReference>
<dbReference type="GO" id="GO:0019294">
    <property type="term" value="P:keto-3-deoxy-D-manno-octulosonic acid biosynthetic process"/>
    <property type="evidence" value="ECO:0007669"/>
    <property type="project" value="UniProtKB-UniRule"/>
</dbReference>
<dbReference type="GO" id="GO:0005737">
    <property type="term" value="C:cytoplasm"/>
    <property type="evidence" value="ECO:0007669"/>
    <property type="project" value="UniProtKB-SubCell"/>
</dbReference>
<evidence type="ECO:0000256" key="4">
    <source>
        <dbReference type="ARBA" id="ARBA00010499"/>
    </source>
</evidence>
<dbReference type="SUPFAM" id="SSF51569">
    <property type="entry name" value="Aldolase"/>
    <property type="match status" value="1"/>
</dbReference>
<dbReference type="AlphaFoldDB" id="A0A940S794"/>
<evidence type="ECO:0000256" key="3">
    <source>
        <dbReference type="ARBA" id="ARBA00004845"/>
    </source>
</evidence>
<keyword evidence="5 8" id="KW-0963">Cytoplasm</keyword>
<dbReference type="Gene3D" id="3.20.20.70">
    <property type="entry name" value="Aldolase class I"/>
    <property type="match status" value="1"/>
</dbReference>
<comment type="pathway">
    <text evidence="3 8">Carbohydrate biosynthesis; 3-deoxy-D-manno-octulosonate biosynthesis; 3-deoxy-D-manno-octulosonate from D-ribulose 5-phosphate: step 2/3.</text>
</comment>
<evidence type="ECO:0000256" key="8">
    <source>
        <dbReference type="HAMAP-Rule" id="MF_00056"/>
    </source>
</evidence>
<keyword evidence="11" id="KW-1185">Reference proteome</keyword>
<gene>
    <name evidence="8 10" type="primary">kdsA</name>
    <name evidence="10" type="ORF">J5Y10_18765</name>
</gene>
<comment type="caution">
    <text evidence="10">The sequence shown here is derived from an EMBL/GenBank/DDBJ whole genome shotgun (WGS) entry which is preliminary data.</text>
</comment>
<proteinExistence type="inferred from homology"/>
<accession>A0A940S794</accession>
<dbReference type="InterPro" id="IPR013785">
    <property type="entry name" value="Aldolase_TIM"/>
</dbReference>
<dbReference type="EMBL" id="JAGIZA010000012">
    <property type="protein sequence ID" value="MBP0494834.1"/>
    <property type="molecule type" value="Genomic_DNA"/>
</dbReference>
<evidence type="ECO:0000256" key="1">
    <source>
        <dbReference type="ARBA" id="ARBA00004496"/>
    </source>
</evidence>
<evidence type="ECO:0000256" key="5">
    <source>
        <dbReference type="ARBA" id="ARBA00022490"/>
    </source>
</evidence>
<comment type="similarity">
    <text evidence="4 8">Belongs to the KdsA family.</text>
</comment>
<reference evidence="10" key="1">
    <citation type="submission" date="2021-03" db="EMBL/GenBank/DDBJ databases">
        <authorList>
            <person name="So Y."/>
        </authorList>
    </citation>
    <scope>NUCLEOTIDE SEQUENCE</scope>
    <source>
        <strain evidence="10">SG15</strain>
    </source>
</reference>
<keyword evidence="8" id="KW-0448">Lipopolysaccharide biosynthesis</keyword>
<comment type="catalytic activity">
    <reaction evidence="7 8">
        <text>D-arabinose 5-phosphate + phosphoenolpyruvate + H2O = 3-deoxy-alpha-D-manno-2-octulosonate-8-phosphate + phosphate</text>
        <dbReference type="Rhea" id="RHEA:14053"/>
        <dbReference type="ChEBI" id="CHEBI:15377"/>
        <dbReference type="ChEBI" id="CHEBI:43474"/>
        <dbReference type="ChEBI" id="CHEBI:57693"/>
        <dbReference type="ChEBI" id="CHEBI:58702"/>
        <dbReference type="ChEBI" id="CHEBI:85985"/>
        <dbReference type="EC" id="2.5.1.55"/>
    </reaction>
</comment>
<dbReference type="InterPro" id="IPR006218">
    <property type="entry name" value="DAHP1/KDSA"/>
</dbReference>
<name>A0A940S794_9PROT</name>
<dbReference type="EC" id="2.5.1.55" evidence="8"/>
<sequence>MSESAPSETHAIVETRSARFGNSLPVSVIAGPCQLESRAHALETAQALKEIAARVGFGLVYKTSFDKANRTSAEAARGLGMEKSLPILAEIRDSLGLAVLTDVHDAAQCAPVAEAVDVLQIPAFLCRQTDLLLAAAATGRAVNVKKGQFLAPWDMKNVLAKLTRAGNPNVLLTDRGTSFGYNTLVSDFRGLPIMGAMGAPVVFDATHSVQQPGGLGGSSGGQREFVPVLARAAVAVGVAGLFIETHEDPDRAPSDGPNMVPLSQFEGLMRDLVALDRLAKSQRERAA</sequence>
<evidence type="ECO:0000313" key="10">
    <source>
        <dbReference type="EMBL" id="MBP0494834.1"/>
    </source>
</evidence>
<comment type="subcellular location">
    <subcellularLocation>
        <location evidence="1 8">Cytoplasm</location>
    </subcellularLocation>
</comment>